<feature type="region of interest" description="Disordered" evidence="1">
    <location>
        <begin position="1"/>
        <end position="62"/>
    </location>
</feature>
<proteinExistence type="predicted"/>
<keyword evidence="3" id="KW-1185">Reference proteome</keyword>
<gene>
    <name evidence="2" type="ORF">DOTSEDRAFT_39486</name>
</gene>
<name>N1PBM8_DOTSN</name>
<accession>N1PBM8</accession>
<organism evidence="2 3">
    <name type="scientific">Dothistroma septosporum (strain NZE10 / CBS 128990)</name>
    <name type="common">Red band needle blight fungus</name>
    <name type="synonym">Mycosphaerella pini</name>
    <dbReference type="NCBI Taxonomy" id="675120"/>
    <lineage>
        <taxon>Eukaryota</taxon>
        <taxon>Fungi</taxon>
        <taxon>Dikarya</taxon>
        <taxon>Ascomycota</taxon>
        <taxon>Pezizomycotina</taxon>
        <taxon>Dothideomycetes</taxon>
        <taxon>Dothideomycetidae</taxon>
        <taxon>Mycosphaerellales</taxon>
        <taxon>Mycosphaerellaceae</taxon>
        <taxon>Dothistroma</taxon>
    </lineage>
</organism>
<feature type="compositionally biased region" description="Basic residues" evidence="1">
    <location>
        <begin position="8"/>
        <end position="21"/>
    </location>
</feature>
<dbReference type="HOGENOM" id="CLU_1845038_0_0_1"/>
<evidence type="ECO:0000256" key="1">
    <source>
        <dbReference type="SAM" id="MobiDB-lite"/>
    </source>
</evidence>
<dbReference type="Proteomes" id="UP000016933">
    <property type="component" value="Unassembled WGS sequence"/>
</dbReference>
<dbReference type="EMBL" id="KB446547">
    <property type="protein sequence ID" value="EME38497.1"/>
    <property type="molecule type" value="Genomic_DNA"/>
</dbReference>
<sequence length="139" mass="15673">MTDQKPKSGLRLHQCGKHASHGHQSSVGSHKRRASGFPDYGDRGNETESNDQQKLGTSKDELALAIPPSVDQLDCGDVQTHAHQNHNHYPYCRVYWYIPTFHDRGHCAEIHRSPYTTRIEVRRSRSDPKTGTTNLVANS</sequence>
<evidence type="ECO:0000313" key="3">
    <source>
        <dbReference type="Proteomes" id="UP000016933"/>
    </source>
</evidence>
<protein>
    <submittedName>
        <fullName evidence="2">Uncharacterized protein</fullName>
    </submittedName>
</protein>
<reference evidence="3" key="1">
    <citation type="journal article" date="2012" name="PLoS Genet.">
        <title>The genomes of the fungal plant pathogens Cladosporium fulvum and Dothistroma septosporum reveal adaptation to different hosts and lifestyles but also signatures of common ancestry.</title>
        <authorList>
            <person name="de Wit P.J.G.M."/>
            <person name="van der Burgt A."/>
            <person name="Oekmen B."/>
            <person name="Stergiopoulos I."/>
            <person name="Abd-Elsalam K.A."/>
            <person name="Aerts A.L."/>
            <person name="Bahkali A.H."/>
            <person name="Beenen H.G."/>
            <person name="Chettri P."/>
            <person name="Cox M.P."/>
            <person name="Datema E."/>
            <person name="de Vries R.P."/>
            <person name="Dhillon B."/>
            <person name="Ganley A.R."/>
            <person name="Griffiths S.A."/>
            <person name="Guo Y."/>
            <person name="Hamelin R.C."/>
            <person name="Henrissat B."/>
            <person name="Kabir M.S."/>
            <person name="Jashni M.K."/>
            <person name="Kema G."/>
            <person name="Klaubauf S."/>
            <person name="Lapidus A."/>
            <person name="Levasseur A."/>
            <person name="Lindquist E."/>
            <person name="Mehrabi R."/>
            <person name="Ohm R.A."/>
            <person name="Owen T.J."/>
            <person name="Salamov A."/>
            <person name="Schwelm A."/>
            <person name="Schijlen E."/>
            <person name="Sun H."/>
            <person name="van den Burg H.A."/>
            <person name="van Ham R.C.H.J."/>
            <person name="Zhang S."/>
            <person name="Goodwin S.B."/>
            <person name="Grigoriev I.V."/>
            <person name="Collemare J."/>
            <person name="Bradshaw R.E."/>
        </authorList>
    </citation>
    <scope>NUCLEOTIDE SEQUENCE [LARGE SCALE GENOMIC DNA]</scope>
    <source>
        <strain evidence="3">NZE10 / CBS 128990</strain>
    </source>
</reference>
<dbReference type="AlphaFoldDB" id="N1PBM8"/>
<reference evidence="2 3" key="2">
    <citation type="journal article" date="2012" name="PLoS Pathog.">
        <title>Diverse lifestyles and strategies of plant pathogenesis encoded in the genomes of eighteen Dothideomycetes fungi.</title>
        <authorList>
            <person name="Ohm R.A."/>
            <person name="Feau N."/>
            <person name="Henrissat B."/>
            <person name="Schoch C.L."/>
            <person name="Horwitz B.A."/>
            <person name="Barry K.W."/>
            <person name="Condon B.J."/>
            <person name="Copeland A.C."/>
            <person name="Dhillon B."/>
            <person name="Glaser F."/>
            <person name="Hesse C.N."/>
            <person name="Kosti I."/>
            <person name="LaButti K."/>
            <person name="Lindquist E.A."/>
            <person name="Lucas S."/>
            <person name="Salamov A.A."/>
            <person name="Bradshaw R.E."/>
            <person name="Ciuffetti L."/>
            <person name="Hamelin R.C."/>
            <person name="Kema G.H.J."/>
            <person name="Lawrence C."/>
            <person name="Scott J.A."/>
            <person name="Spatafora J.W."/>
            <person name="Turgeon B.G."/>
            <person name="de Wit P.J.G.M."/>
            <person name="Zhong S."/>
            <person name="Goodwin S.B."/>
            <person name="Grigoriev I.V."/>
        </authorList>
    </citation>
    <scope>NUCLEOTIDE SEQUENCE [LARGE SCALE GENOMIC DNA]</scope>
    <source>
        <strain evidence="3">NZE10 / CBS 128990</strain>
    </source>
</reference>
<evidence type="ECO:0000313" key="2">
    <source>
        <dbReference type="EMBL" id="EME38497.1"/>
    </source>
</evidence>